<evidence type="ECO:0000313" key="2">
    <source>
        <dbReference type="EMBL" id="KAF7283931.1"/>
    </source>
</evidence>
<proteinExistence type="predicted"/>
<reference evidence="2" key="1">
    <citation type="submission" date="2020-08" db="EMBL/GenBank/DDBJ databases">
        <title>Genome sequencing and assembly of the red palm weevil Rhynchophorus ferrugineus.</title>
        <authorList>
            <person name="Dias G.B."/>
            <person name="Bergman C.M."/>
            <person name="Manee M."/>
        </authorList>
    </citation>
    <scope>NUCLEOTIDE SEQUENCE</scope>
    <source>
        <strain evidence="2">AA-2017</strain>
        <tissue evidence="2">Whole larva</tissue>
    </source>
</reference>
<dbReference type="EMBL" id="JAACXV010000085">
    <property type="protein sequence ID" value="KAF7283931.1"/>
    <property type="molecule type" value="Genomic_DNA"/>
</dbReference>
<feature type="region of interest" description="Disordered" evidence="1">
    <location>
        <begin position="61"/>
        <end position="81"/>
    </location>
</feature>
<dbReference type="AlphaFoldDB" id="A0A834MHB5"/>
<evidence type="ECO:0000313" key="3">
    <source>
        <dbReference type="Proteomes" id="UP000625711"/>
    </source>
</evidence>
<gene>
    <name evidence="2" type="ORF">GWI33_022758</name>
</gene>
<comment type="caution">
    <text evidence="2">The sequence shown here is derived from an EMBL/GenBank/DDBJ whole genome shotgun (WGS) entry which is preliminary data.</text>
</comment>
<feature type="region of interest" description="Disordered" evidence="1">
    <location>
        <begin position="1"/>
        <end position="28"/>
    </location>
</feature>
<protein>
    <submittedName>
        <fullName evidence="2">Uncharacterized protein</fullName>
    </submittedName>
</protein>
<organism evidence="2 3">
    <name type="scientific">Rhynchophorus ferrugineus</name>
    <name type="common">Red palm weevil</name>
    <name type="synonym">Curculio ferrugineus</name>
    <dbReference type="NCBI Taxonomy" id="354439"/>
    <lineage>
        <taxon>Eukaryota</taxon>
        <taxon>Metazoa</taxon>
        <taxon>Ecdysozoa</taxon>
        <taxon>Arthropoda</taxon>
        <taxon>Hexapoda</taxon>
        <taxon>Insecta</taxon>
        <taxon>Pterygota</taxon>
        <taxon>Neoptera</taxon>
        <taxon>Endopterygota</taxon>
        <taxon>Coleoptera</taxon>
        <taxon>Polyphaga</taxon>
        <taxon>Cucujiformia</taxon>
        <taxon>Curculionidae</taxon>
        <taxon>Dryophthorinae</taxon>
        <taxon>Rhynchophorus</taxon>
    </lineage>
</organism>
<accession>A0A834MHB5</accession>
<sequence length="81" mass="9250">MREPDVHVKKSRAHRTVDGGASIDGSKSFRKASVRYIEEIPSRSHLSPNEEDGKRKRRLLDERFRRQSGDETVPSAIYRGG</sequence>
<keyword evidence="3" id="KW-1185">Reference proteome</keyword>
<evidence type="ECO:0000256" key="1">
    <source>
        <dbReference type="SAM" id="MobiDB-lite"/>
    </source>
</evidence>
<dbReference type="Proteomes" id="UP000625711">
    <property type="component" value="Unassembled WGS sequence"/>
</dbReference>
<name>A0A834MHB5_RHYFE</name>